<evidence type="ECO:0000259" key="4">
    <source>
        <dbReference type="PROSITE" id="PS50234"/>
    </source>
</evidence>
<dbReference type="InterPro" id="IPR002035">
    <property type="entry name" value="VWF_A"/>
</dbReference>
<feature type="domain" description="ShKT" evidence="5">
    <location>
        <begin position="56"/>
        <end position="90"/>
    </location>
</feature>
<feature type="signal peptide" evidence="3">
    <location>
        <begin position="1"/>
        <end position="19"/>
    </location>
</feature>
<dbReference type="PROSITE" id="PS50234">
    <property type="entry name" value="VWFA"/>
    <property type="match status" value="1"/>
</dbReference>
<dbReference type="CDD" id="cd00198">
    <property type="entry name" value="vWFA"/>
    <property type="match status" value="1"/>
</dbReference>
<feature type="disulfide bond" evidence="1">
    <location>
        <begin position="74"/>
        <end position="87"/>
    </location>
</feature>
<accession>A0A7M5X0R6</accession>
<dbReference type="InterPro" id="IPR003582">
    <property type="entry name" value="ShKT_dom"/>
</dbReference>
<dbReference type="GeneID" id="136808917"/>
<evidence type="ECO:0000259" key="5">
    <source>
        <dbReference type="PROSITE" id="PS51670"/>
    </source>
</evidence>
<dbReference type="SUPFAM" id="SSF53300">
    <property type="entry name" value="vWA-like"/>
    <property type="match status" value="1"/>
</dbReference>
<feature type="chain" id="PRO_5029753628" description="VWFA domain-containing protein" evidence="3">
    <location>
        <begin position="20"/>
        <end position="535"/>
    </location>
</feature>
<keyword evidence="1" id="KW-1015">Disulfide bond</keyword>
<feature type="compositionally biased region" description="Low complexity" evidence="2">
    <location>
        <begin position="109"/>
        <end position="132"/>
    </location>
</feature>
<evidence type="ECO:0000256" key="2">
    <source>
        <dbReference type="SAM" id="MobiDB-lite"/>
    </source>
</evidence>
<evidence type="ECO:0000256" key="1">
    <source>
        <dbReference type="PROSITE-ProRule" id="PRU01005"/>
    </source>
</evidence>
<feature type="domain" description="VWFA" evidence="4">
    <location>
        <begin position="161"/>
        <end position="343"/>
    </location>
</feature>
<proteinExistence type="predicted"/>
<keyword evidence="3" id="KW-0732">Signal</keyword>
<evidence type="ECO:0008006" key="8">
    <source>
        <dbReference type="Google" id="ProtNLM"/>
    </source>
</evidence>
<organism evidence="6 7">
    <name type="scientific">Clytia hemisphaerica</name>
    <dbReference type="NCBI Taxonomy" id="252671"/>
    <lineage>
        <taxon>Eukaryota</taxon>
        <taxon>Metazoa</taxon>
        <taxon>Cnidaria</taxon>
        <taxon>Hydrozoa</taxon>
        <taxon>Hydroidolina</taxon>
        <taxon>Leptothecata</taxon>
        <taxon>Obeliida</taxon>
        <taxon>Clytiidae</taxon>
        <taxon>Clytia</taxon>
    </lineage>
</organism>
<name>A0A7M5X0R6_9CNID</name>
<dbReference type="PANTHER" id="PTHR24020">
    <property type="entry name" value="COLLAGEN ALPHA"/>
    <property type="match status" value="1"/>
</dbReference>
<feature type="disulfide bond" evidence="1">
    <location>
        <begin position="56"/>
        <end position="90"/>
    </location>
</feature>
<dbReference type="RefSeq" id="XP_066921579.1">
    <property type="nucleotide sequence ID" value="XM_067065478.1"/>
</dbReference>
<reference evidence="6" key="1">
    <citation type="submission" date="2021-01" db="UniProtKB">
        <authorList>
            <consortium name="EnsemblMetazoa"/>
        </authorList>
    </citation>
    <scope>IDENTIFICATION</scope>
</reference>
<dbReference type="Proteomes" id="UP000594262">
    <property type="component" value="Unplaced"/>
</dbReference>
<dbReference type="InterPro" id="IPR050525">
    <property type="entry name" value="ECM_Assembly_Org"/>
</dbReference>
<dbReference type="Pfam" id="PF00092">
    <property type="entry name" value="VWA"/>
    <property type="match status" value="1"/>
</dbReference>
<sequence length="535" mass="60304">MKLSVYLVVFASAIAFANTQELSANGFAGANVTSVTSTSSVTPTTTPQSTGPVPYCFDSIPAEDCQTYKDVGACNDFLPSLLCRSTCGNCFEGDEISSSSTTLPPFTLFPETTTTPEPSTTQTPLTTTQSTEDAVEPQTTLQPETTFEPFVHNSDLTKDTSIIFLVDASKYTMKYYKKRVQNYMMGVYKHYSNTIPKVHFGLISYHSWIYKLKILKDSQRTFEEAVLRLNAGGAWRYMHLGLRSAKAMFRTMSSRNETRILVIVSGGISHRYFGESGFHLSRQQAIIMRREGVYIMTVALNKRYTDFRVLRALVSPTKTDHVIRTPNSTTAYEISIPTIARLIESGPNCDLQYADIAILVETKKQNFLRFESVKTFLNQLYNIGSNLKIRMRFLNLPKPRWSCCFKLYSENTFQKQVFRLGSVFDQSMQPYQSVTKRVQKAVNYEMNEDFGSTSRFKVLIVITEDPITTEDLRQVDHAYREDKTVINISQNAATKLPEPSGTSLGNNLNFAHFTFDKGETILAYIKASEGNVPCM</sequence>
<evidence type="ECO:0000313" key="6">
    <source>
        <dbReference type="EnsemblMetazoa" id="CLYHEMP015999.1"/>
    </source>
</evidence>
<keyword evidence="7" id="KW-1185">Reference proteome</keyword>
<dbReference type="AlphaFoldDB" id="A0A7M5X0R6"/>
<feature type="region of interest" description="Disordered" evidence="2">
    <location>
        <begin position="109"/>
        <end position="146"/>
    </location>
</feature>
<feature type="disulfide bond" evidence="1">
    <location>
        <begin position="65"/>
        <end position="83"/>
    </location>
</feature>
<protein>
    <recommendedName>
        <fullName evidence="8">VWFA domain-containing protein</fullName>
    </recommendedName>
</protein>
<evidence type="ECO:0000256" key="3">
    <source>
        <dbReference type="SAM" id="SignalP"/>
    </source>
</evidence>
<evidence type="ECO:0000313" key="7">
    <source>
        <dbReference type="Proteomes" id="UP000594262"/>
    </source>
</evidence>
<dbReference type="PROSITE" id="PS51670">
    <property type="entry name" value="SHKT"/>
    <property type="match status" value="1"/>
</dbReference>
<dbReference type="EnsemblMetazoa" id="CLYHEMT015999.1">
    <property type="protein sequence ID" value="CLYHEMP015999.1"/>
    <property type="gene ID" value="CLYHEMG015999"/>
</dbReference>
<dbReference type="InterPro" id="IPR036465">
    <property type="entry name" value="vWFA_dom_sf"/>
</dbReference>
<dbReference type="Gene3D" id="3.40.50.410">
    <property type="entry name" value="von Willebrand factor, type A domain"/>
    <property type="match status" value="1"/>
</dbReference>